<proteinExistence type="predicted"/>
<protein>
    <submittedName>
        <fullName evidence="2">Uncharacterized protein</fullName>
    </submittedName>
</protein>
<evidence type="ECO:0000313" key="2">
    <source>
        <dbReference type="WBParaSite" id="nRc.2.0.1.t15386-RA"/>
    </source>
</evidence>
<name>A0A915IN39_ROMCU</name>
<organism evidence="1 2">
    <name type="scientific">Romanomermis culicivorax</name>
    <name type="common">Nematode worm</name>
    <dbReference type="NCBI Taxonomy" id="13658"/>
    <lineage>
        <taxon>Eukaryota</taxon>
        <taxon>Metazoa</taxon>
        <taxon>Ecdysozoa</taxon>
        <taxon>Nematoda</taxon>
        <taxon>Enoplea</taxon>
        <taxon>Dorylaimia</taxon>
        <taxon>Mermithida</taxon>
        <taxon>Mermithoidea</taxon>
        <taxon>Mermithidae</taxon>
        <taxon>Romanomermis</taxon>
    </lineage>
</organism>
<evidence type="ECO:0000313" key="1">
    <source>
        <dbReference type="Proteomes" id="UP000887565"/>
    </source>
</evidence>
<keyword evidence="1" id="KW-1185">Reference proteome</keyword>
<sequence>MYDHYCDRFSQLNLSFVTRARLSLTGIARFPDHTTKMQEAYPYYIERRCLVFVASGISNYTDYKHVESTVALSDPGPRRTLCTSVHYL</sequence>
<dbReference type="WBParaSite" id="nRc.2.0.1.t15386-RA">
    <property type="protein sequence ID" value="nRc.2.0.1.t15386-RA"/>
    <property type="gene ID" value="nRc.2.0.1.g15386"/>
</dbReference>
<accession>A0A915IN39</accession>
<dbReference type="Proteomes" id="UP000887565">
    <property type="component" value="Unplaced"/>
</dbReference>
<dbReference type="AlphaFoldDB" id="A0A915IN39"/>
<reference evidence="2" key="1">
    <citation type="submission" date="2022-11" db="UniProtKB">
        <authorList>
            <consortium name="WormBaseParasite"/>
        </authorList>
    </citation>
    <scope>IDENTIFICATION</scope>
</reference>